<protein>
    <submittedName>
        <fullName evidence="4">AcrR family transcriptional regulator</fullName>
    </submittedName>
</protein>
<feature type="domain" description="HTH tetR-type" evidence="3">
    <location>
        <begin position="1"/>
        <end position="61"/>
    </location>
</feature>
<name>A0A366KAU9_9BIFI</name>
<dbReference type="GO" id="GO:0003677">
    <property type="term" value="F:DNA binding"/>
    <property type="evidence" value="ECO:0007669"/>
    <property type="project" value="UniProtKB-UniRule"/>
</dbReference>
<feature type="DNA-binding region" description="H-T-H motif" evidence="2">
    <location>
        <begin position="24"/>
        <end position="43"/>
    </location>
</feature>
<dbReference type="EMBL" id="PDCG01000002">
    <property type="protein sequence ID" value="RBP98288.1"/>
    <property type="molecule type" value="Genomic_DNA"/>
</dbReference>
<dbReference type="OrthoDB" id="3196926at2"/>
<keyword evidence="1 2" id="KW-0238">DNA-binding</keyword>
<evidence type="ECO:0000256" key="2">
    <source>
        <dbReference type="PROSITE-ProRule" id="PRU00335"/>
    </source>
</evidence>
<keyword evidence="5" id="KW-1185">Reference proteome</keyword>
<dbReference type="PROSITE" id="PS50977">
    <property type="entry name" value="HTH_TETR_2"/>
    <property type="match status" value="1"/>
</dbReference>
<dbReference type="Pfam" id="PF00440">
    <property type="entry name" value="TetR_N"/>
    <property type="match status" value="1"/>
</dbReference>
<reference evidence="4 5" key="1">
    <citation type="submission" date="2017-10" db="EMBL/GenBank/DDBJ databases">
        <title>Bifidobacterium xylocopum sp. nov. and Bifidobacterium aemilianum sp. nov., from the carpenter bee (Xylocopa violacea) digestive tract.</title>
        <authorList>
            <person name="Alberoni D."/>
            <person name="Baffoni L."/>
            <person name="Di Gioia D."/>
            <person name="Gaggia F."/>
            <person name="Biavati B."/>
        </authorList>
    </citation>
    <scope>NUCLEOTIDE SEQUENCE [LARGE SCALE GENOMIC DNA]</scope>
    <source>
        <strain evidence="4 5">XV10</strain>
    </source>
</reference>
<dbReference type="InterPro" id="IPR001647">
    <property type="entry name" value="HTH_TetR"/>
</dbReference>
<dbReference type="PANTHER" id="PTHR43479">
    <property type="entry name" value="ACREF/ENVCD OPERON REPRESSOR-RELATED"/>
    <property type="match status" value="1"/>
</dbReference>
<evidence type="ECO:0000313" key="5">
    <source>
        <dbReference type="Proteomes" id="UP000252530"/>
    </source>
</evidence>
<dbReference type="PANTHER" id="PTHR43479:SF11">
    <property type="entry name" value="ACREF_ENVCD OPERON REPRESSOR-RELATED"/>
    <property type="match status" value="1"/>
</dbReference>
<dbReference type="PRINTS" id="PR00455">
    <property type="entry name" value="HTHTETR"/>
</dbReference>
<dbReference type="Gene3D" id="1.10.357.10">
    <property type="entry name" value="Tetracycline Repressor, domain 2"/>
    <property type="match status" value="1"/>
</dbReference>
<gene>
    <name evidence="4" type="ORF">CRD60_03155</name>
</gene>
<evidence type="ECO:0000313" key="4">
    <source>
        <dbReference type="EMBL" id="RBP98288.1"/>
    </source>
</evidence>
<dbReference type="SUPFAM" id="SSF46689">
    <property type="entry name" value="Homeodomain-like"/>
    <property type="match status" value="1"/>
</dbReference>
<accession>A0A366KAU9</accession>
<dbReference type="Proteomes" id="UP000252530">
    <property type="component" value="Unassembled WGS sequence"/>
</dbReference>
<dbReference type="AlphaFoldDB" id="A0A366KAU9"/>
<sequence>MGKREQIVQAAHEICLAKGFTHITVSDIANRVGMTRSLFYHYFRDKDDVAEAVLDNAINSIIARLDAWNETREPGNVDKALDDIVRLMRNIINDEGPFSQRMVQSGNGGLYIRFVDQVTERVADYIEKTTVKDFLRVHGEIPIRYPRETIMLLISGSIAMLREHQEISDKIIKQIFAQSLHLEPYLQD</sequence>
<dbReference type="InterPro" id="IPR050624">
    <property type="entry name" value="HTH-type_Tx_Regulator"/>
</dbReference>
<proteinExistence type="predicted"/>
<evidence type="ECO:0000256" key="1">
    <source>
        <dbReference type="ARBA" id="ARBA00023125"/>
    </source>
</evidence>
<evidence type="ECO:0000259" key="3">
    <source>
        <dbReference type="PROSITE" id="PS50977"/>
    </source>
</evidence>
<dbReference type="InterPro" id="IPR009057">
    <property type="entry name" value="Homeodomain-like_sf"/>
</dbReference>
<comment type="caution">
    <text evidence="4">The sequence shown here is derived from an EMBL/GenBank/DDBJ whole genome shotgun (WGS) entry which is preliminary data.</text>
</comment>
<organism evidence="4 5">
    <name type="scientific">Bifidobacterium aemilianum</name>
    <dbReference type="NCBI Taxonomy" id="2493120"/>
    <lineage>
        <taxon>Bacteria</taxon>
        <taxon>Bacillati</taxon>
        <taxon>Actinomycetota</taxon>
        <taxon>Actinomycetes</taxon>
        <taxon>Bifidobacteriales</taxon>
        <taxon>Bifidobacteriaceae</taxon>
        <taxon>Bifidobacterium</taxon>
    </lineage>
</organism>